<sequence length="449" mass="49709">MSAKPHLNIVIIGHVDHGKSTLVGRLLVETGAVDEKTWKETVEAAIKAGKESEKYAWLMDRLKEERERGLTISLAYRKFETKNYYYTIIDAPGHRDFVKNMITGASQADVALLVVSAKKGELEAGMSPEGQTREHILLARTMGIDQMIIAITKMDITEPPYSEKRFMEIVELLVKFLRPIGYKLENITFVPVSGWVGDNVTKSSSNIAWWNDQKIAEFKKKYGVNGARTLLEALDAVKEPPKPIDKPLRLPISEVFVISGVGTVPVGRVETGVLKVGDTVVFMPPNVSGEVRTIEMHHQRIEKAIPGDNIGFNVRGVSKEQVKRGDVVGHPTNPPTVVDEFVARVMIVWHPTAIAPGYTPVIHAHTASIPCKIVEIVAKLDPRTGQVTEKNPPFIKQGDIAIVRFKPLKPMVIEKYSDFPQLGRFAMRDMGKTVGIGTVNEIKPATAKA</sequence>
<accession>A0A7C4BBE2</accession>
<dbReference type="FunFam" id="2.40.30.10:FF:000005">
    <property type="entry name" value="Elongation factor 1-alpha"/>
    <property type="match status" value="1"/>
</dbReference>
<keyword evidence="2 9" id="KW-0963">Cytoplasm</keyword>
<dbReference type="SUPFAM" id="SSF52540">
    <property type="entry name" value="P-loop containing nucleoside triphosphate hydrolases"/>
    <property type="match status" value="1"/>
</dbReference>
<keyword evidence="7 9" id="KW-0648">Protein biosynthesis</keyword>
<dbReference type="Pfam" id="PF00009">
    <property type="entry name" value="GTP_EFTU"/>
    <property type="match status" value="1"/>
</dbReference>
<comment type="subcellular location">
    <subcellularLocation>
        <location evidence="1 9">Cytoplasm</location>
    </subcellularLocation>
</comment>
<dbReference type="FunFam" id="2.40.30.10:FF:000003">
    <property type="entry name" value="Elongation factor 1-alpha"/>
    <property type="match status" value="1"/>
</dbReference>
<evidence type="ECO:0000256" key="5">
    <source>
        <dbReference type="ARBA" id="ARBA00022768"/>
    </source>
</evidence>
<gene>
    <name evidence="9 11" type="primary">tuf</name>
    <name evidence="11" type="ORF">ENV14_02525</name>
</gene>
<evidence type="ECO:0000256" key="4">
    <source>
        <dbReference type="ARBA" id="ARBA00022741"/>
    </source>
</evidence>
<reference evidence="11" key="1">
    <citation type="journal article" date="2020" name="mSystems">
        <title>Genome- and Community-Level Interaction Insights into Carbon Utilization and Element Cycling Functions of Hydrothermarchaeota in Hydrothermal Sediment.</title>
        <authorList>
            <person name="Zhou Z."/>
            <person name="Liu Y."/>
            <person name="Xu W."/>
            <person name="Pan J."/>
            <person name="Luo Z.H."/>
            <person name="Li M."/>
        </authorList>
    </citation>
    <scope>NUCLEOTIDE SEQUENCE [LARGE SCALE GENOMIC DNA]</scope>
    <source>
        <strain evidence="11">SpSt-732</strain>
    </source>
</reference>
<dbReference type="EMBL" id="DTFF01000022">
    <property type="protein sequence ID" value="HGI87261.1"/>
    <property type="molecule type" value="Genomic_DNA"/>
</dbReference>
<dbReference type="PRINTS" id="PR00315">
    <property type="entry name" value="ELONGATNFCT"/>
</dbReference>
<feature type="binding site" evidence="9">
    <location>
        <position position="20"/>
    </location>
    <ligand>
        <name>Mg(2+)</name>
        <dbReference type="ChEBI" id="CHEBI:18420"/>
    </ligand>
</feature>
<dbReference type="InterPro" id="IPR004161">
    <property type="entry name" value="EFTu-like_2"/>
</dbReference>
<feature type="binding site" evidence="9">
    <location>
        <begin position="90"/>
        <end position="94"/>
    </location>
    <ligand>
        <name>GTP</name>
        <dbReference type="ChEBI" id="CHEBI:37565"/>
    </ligand>
</feature>
<evidence type="ECO:0000256" key="8">
    <source>
        <dbReference type="ARBA" id="ARBA00023134"/>
    </source>
</evidence>
<dbReference type="InterPro" id="IPR009001">
    <property type="entry name" value="Transl_elong_EF1A/Init_IF2_C"/>
</dbReference>
<dbReference type="GO" id="GO:0003746">
    <property type="term" value="F:translation elongation factor activity"/>
    <property type="evidence" value="ECO:0007669"/>
    <property type="project" value="UniProtKB-UniRule"/>
</dbReference>
<evidence type="ECO:0000256" key="7">
    <source>
        <dbReference type="ARBA" id="ARBA00022917"/>
    </source>
</evidence>
<dbReference type="Gene3D" id="3.40.50.300">
    <property type="entry name" value="P-loop containing nucleotide triphosphate hydrolases"/>
    <property type="match status" value="1"/>
</dbReference>
<dbReference type="InterPro" id="IPR004539">
    <property type="entry name" value="Transl_elong_EF1A_euk/arc"/>
</dbReference>
<name>A0A7C4BBE2_9CREN</name>
<dbReference type="InterPro" id="IPR005225">
    <property type="entry name" value="Small_GTP-bd"/>
</dbReference>
<protein>
    <recommendedName>
        <fullName evidence="9">Elongation factor 1-alpha</fullName>
        <shortName evidence="9">EF-1-alpha</shortName>
        <ecNumber evidence="9">3.6.5.3</ecNumber>
    </recommendedName>
    <alternativeName>
        <fullName evidence="9">Elongation factor Tu</fullName>
        <shortName evidence="9">EF-Tu</shortName>
    </alternativeName>
</protein>
<keyword evidence="8 9" id="KW-0342">GTP-binding</keyword>
<keyword evidence="6 9" id="KW-0460">Magnesium</keyword>
<feature type="domain" description="Tr-type G" evidence="10">
    <location>
        <begin position="4"/>
        <end position="242"/>
    </location>
</feature>
<keyword evidence="4 9" id="KW-0547">Nucleotide-binding</keyword>
<comment type="similarity">
    <text evidence="9">Belongs to the TRAFAC class translation factor GTPase superfamily. Classic translation factor GTPase family. EF-Tu/EF-1A subfamily.</text>
</comment>
<comment type="catalytic activity">
    <reaction evidence="9">
        <text>GTP + H2O = GDP + phosphate + H(+)</text>
        <dbReference type="Rhea" id="RHEA:19669"/>
        <dbReference type="ChEBI" id="CHEBI:15377"/>
        <dbReference type="ChEBI" id="CHEBI:15378"/>
        <dbReference type="ChEBI" id="CHEBI:37565"/>
        <dbReference type="ChEBI" id="CHEBI:43474"/>
        <dbReference type="ChEBI" id="CHEBI:58189"/>
        <dbReference type="EC" id="3.6.5.3"/>
    </reaction>
</comment>
<dbReference type="InterPro" id="IPR050100">
    <property type="entry name" value="TRAFAC_GTPase_members"/>
</dbReference>
<proteinExistence type="inferred from homology"/>
<dbReference type="HAMAP" id="MF_00118_A">
    <property type="entry name" value="EF_Tu_A"/>
    <property type="match status" value="1"/>
</dbReference>
<dbReference type="CDD" id="cd03705">
    <property type="entry name" value="EF1_alpha_III"/>
    <property type="match status" value="1"/>
</dbReference>
<dbReference type="EC" id="3.6.5.3" evidence="9"/>
<dbReference type="SUPFAM" id="SSF50465">
    <property type="entry name" value="EF-Tu/eEF-1alpha/eIF2-gamma C-terminal domain"/>
    <property type="match status" value="1"/>
</dbReference>
<evidence type="ECO:0000256" key="2">
    <source>
        <dbReference type="ARBA" id="ARBA00022490"/>
    </source>
</evidence>
<evidence type="ECO:0000256" key="3">
    <source>
        <dbReference type="ARBA" id="ARBA00022723"/>
    </source>
</evidence>
<dbReference type="NCBIfam" id="TIGR00483">
    <property type="entry name" value="EF-1_alpha"/>
    <property type="match status" value="1"/>
</dbReference>
<comment type="function">
    <text evidence="9">GTP hydrolase that promotes the GTP-dependent binding of aminoacyl-tRNA to the A-site of ribosomes during protein biosynthesis.</text>
</comment>
<dbReference type="PANTHER" id="PTHR23115">
    <property type="entry name" value="TRANSLATION FACTOR"/>
    <property type="match status" value="1"/>
</dbReference>
<dbReference type="InterPro" id="IPR054696">
    <property type="entry name" value="GTP-eEF1A_C"/>
</dbReference>
<evidence type="ECO:0000256" key="6">
    <source>
        <dbReference type="ARBA" id="ARBA00022842"/>
    </source>
</evidence>
<dbReference type="Gene3D" id="2.40.30.10">
    <property type="entry name" value="Translation factors"/>
    <property type="match status" value="2"/>
</dbReference>
<dbReference type="CDD" id="cd01883">
    <property type="entry name" value="EF1_alpha"/>
    <property type="match status" value="1"/>
</dbReference>
<dbReference type="AlphaFoldDB" id="A0A7C4BBE2"/>
<comment type="caution">
    <text evidence="9">Lacks conserved residue(s) required for the propagation of feature annotation.</text>
</comment>
<dbReference type="NCBIfam" id="TIGR00231">
    <property type="entry name" value="small_GTP"/>
    <property type="match status" value="1"/>
</dbReference>
<keyword evidence="9" id="KW-0378">Hydrolase</keyword>
<keyword evidence="5 9" id="KW-0251">Elongation factor</keyword>
<dbReference type="PROSITE" id="PS51722">
    <property type="entry name" value="G_TR_2"/>
    <property type="match status" value="1"/>
</dbReference>
<dbReference type="CDD" id="cd03693">
    <property type="entry name" value="EF1_alpha_II"/>
    <property type="match status" value="1"/>
</dbReference>
<evidence type="ECO:0000313" key="11">
    <source>
        <dbReference type="EMBL" id="HGI87261.1"/>
    </source>
</evidence>
<dbReference type="GO" id="GO:0003924">
    <property type="term" value="F:GTPase activity"/>
    <property type="evidence" value="ECO:0007669"/>
    <property type="project" value="UniProtKB-UniRule"/>
</dbReference>
<dbReference type="NCBIfam" id="NF008969">
    <property type="entry name" value="PRK12317.1"/>
    <property type="match status" value="1"/>
</dbReference>
<dbReference type="InterPro" id="IPR009000">
    <property type="entry name" value="Transl_B-barrel_sf"/>
</dbReference>
<evidence type="ECO:0000256" key="9">
    <source>
        <dbReference type="HAMAP-Rule" id="MF_00118"/>
    </source>
</evidence>
<dbReference type="SUPFAM" id="SSF50447">
    <property type="entry name" value="Translation proteins"/>
    <property type="match status" value="1"/>
</dbReference>
<organism evidence="11">
    <name type="scientific">Ignisphaera aggregans</name>
    <dbReference type="NCBI Taxonomy" id="334771"/>
    <lineage>
        <taxon>Archaea</taxon>
        <taxon>Thermoproteota</taxon>
        <taxon>Thermoprotei</taxon>
        <taxon>Desulfurococcales</taxon>
        <taxon>Desulfurococcaceae</taxon>
        <taxon>Ignisphaera</taxon>
    </lineage>
</organism>
<dbReference type="GO" id="GO:0005737">
    <property type="term" value="C:cytoplasm"/>
    <property type="evidence" value="ECO:0007669"/>
    <property type="project" value="UniProtKB-SubCell"/>
</dbReference>
<comment type="caution">
    <text evidence="11">The sequence shown here is derived from an EMBL/GenBank/DDBJ whole genome shotgun (WGS) entry which is preliminary data.</text>
</comment>
<dbReference type="GO" id="GO:0000287">
    <property type="term" value="F:magnesium ion binding"/>
    <property type="evidence" value="ECO:0007669"/>
    <property type="project" value="UniProtKB-UniRule"/>
</dbReference>
<keyword evidence="3 9" id="KW-0479">Metal-binding</keyword>
<evidence type="ECO:0000256" key="1">
    <source>
        <dbReference type="ARBA" id="ARBA00004496"/>
    </source>
</evidence>
<dbReference type="Pfam" id="PF22594">
    <property type="entry name" value="GTP-eEF1A_C"/>
    <property type="match status" value="1"/>
</dbReference>
<feature type="binding site" evidence="9">
    <location>
        <begin position="13"/>
        <end position="20"/>
    </location>
    <ligand>
        <name>GTP</name>
        <dbReference type="ChEBI" id="CHEBI:37565"/>
    </ligand>
</feature>
<dbReference type="InterPro" id="IPR027417">
    <property type="entry name" value="P-loop_NTPase"/>
</dbReference>
<dbReference type="Pfam" id="PF03144">
    <property type="entry name" value="GTP_EFTU_D2"/>
    <property type="match status" value="1"/>
</dbReference>
<dbReference type="InterPro" id="IPR000795">
    <property type="entry name" value="T_Tr_GTP-bd_dom"/>
</dbReference>
<evidence type="ECO:0000259" key="10">
    <source>
        <dbReference type="PROSITE" id="PS51722"/>
    </source>
</evidence>
<dbReference type="GO" id="GO:0005525">
    <property type="term" value="F:GTP binding"/>
    <property type="evidence" value="ECO:0007669"/>
    <property type="project" value="UniProtKB-UniRule"/>
</dbReference>